<proteinExistence type="predicted"/>
<dbReference type="Proteomes" id="UP000668060">
    <property type="component" value="Unassembled WGS sequence"/>
</dbReference>
<organism evidence="2 3">
    <name type="scientific">Prochlorococcus marinus CUG1433</name>
    <dbReference type="NCBI Taxonomy" id="2774506"/>
    <lineage>
        <taxon>Bacteria</taxon>
        <taxon>Bacillati</taxon>
        <taxon>Cyanobacteriota</taxon>
        <taxon>Cyanophyceae</taxon>
        <taxon>Synechococcales</taxon>
        <taxon>Prochlorococcaceae</taxon>
        <taxon>Prochlorococcus</taxon>
    </lineage>
</organism>
<protein>
    <submittedName>
        <fullName evidence="2">Uncharacterized protein</fullName>
    </submittedName>
</protein>
<gene>
    <name evidence="2" type="ORF">JJ842_08050</name>
</gene>
<feature type="transmembrane region" description="Helical" evidence="1">
    <location>
        <begin position="81"/>
        <end position="105"/>
    </location>
</feature>
<sequence>MSFGPINHPDATTTYVGYPYQFFIKGKHFIDGGLFQGILGISDFANLAFFQEKSIWLIRMIQAIPIFMIVSIFIKRGKSKLFILSFLTTPVFIQWLTIGKFLLFPDLAVTITYLVWDKYRTKNNLINLLILIVLSISFKISSLIICIPIFFHILYDLVSTKKLKSLFLIENSLRYLFLFLAIGVLAEILLYRFYVTGNFLYPIFNSFLIPDNQQMIDFENDLKQYIYSDGLPFITTNVNLLGMILGPANTLLIIFLPFLSLLAKNGNKFIKSNFVAITQIILLLILSNGRADYFASPLVILLMKNRLFNLNNYTIKKIPKVKFIYFKKIFLLILWLQILIFSCITLLSIYQSIFGIFNYQSSMNRFAYNYDLTATLNKVSKEPIINFYDRTPLFFLEKDYVHEDVFKKCLYYNDKEFGKDSIENCFKNFKAKSIIINSEALKNNKSFICKKYSTNYTSRNPFKFRKRDFDLCDINNLEY</sequence>
<evidence type="ECO:0000313" key="2">
    <source>
        <dbReference type="EMBL" id="MBO6971862.1"/>
    </source>
</evidence>
<dbReference type="AlphaFoldDB" id="A0A9D9BXM2"/>
<feature type="transmembrane region" description="Helical" evidence="1">
    <location>
        <begin position="329"/>
        <end position="350"/>
    </location>
</feature>
<accession>A0A9D9BXM2</accession>
<keyword evidence="1" id="KW-0812">Transmembrane</keyword>
<feature type="transmembrane region" description="Helical" evidence="1">
    <location>
        <begin position="240"/>
        <end position="262"/>
    </location>
</feature>
<feature type="transmembrane region" description="Helical" evidence="1">
    <location>
        <begin position="175"/>
        <end position="194"/>
    </location>
</feature>
<feature type="transmembrane region" description="Helical" evidence="1">
    <location>
        <begin position="269"/>
        <end position="287"/>
    </location>
</feature>
<evidence type="ECO:0000313" key="3">
    <source>
        <dbReference type="Proteomes" id="UP000668060"/>
    </source>
</evidence>
<keyword evidence="1" id="KW-1133">Transmembrane helix</keyword>
<reference evidence="2" key="1">
    <citation type="journal article" date="2021" name="Front. Mar. Sci.">
        <title>Genomes of Diverse Isolates of Prochlorococcus High-Light-Adapted Clade II in the Western Pacific Ocean.</title>
        <authorList>
            <person name="Yan W."/>
            <person name="Feng X."/>
            <person name="Zhang W."/>
            <person name="Nawaz M.Z."/>
            <person name="Luo T."/>
            <person name="Zhang R."/>
            <person name="Jiao N."/>
        </authorList>
    </citation>
    <scope>NUCLEOTIDE SEQUENCE</scope>
    <source>
        <strain evidence="2">CUG1433</strain>
    </source>
</reference>
<feature type="transmembrane region" description="Helical" evidence="1">
    <location>
        <begin position="293"/>
        <end position="308"/>
    </location>
</feature>
<dbReference type="EMBL" id="JAEPLN010000001">
    <property type="protein sequence ID" value="MBO6971862.1"/>
    <property type="molecule type" value="Genomic_DNA"/>
</dbReference>
<keyword evidence="1" id="KW-0472">Membrane</keyword>
<name>A0A9D9BXM2_PROMR</name>
<evidence type="ECO:0000256" key="1">
    <source>
        <dbReference type="SAM" id="Phobius"/>
    </source>
</evidence>
<feature type="transmembrane region" description="Helical" evidence="1">
    <location>
        <begin position="56"/>
        <end position="74"/>
    </location>
</feature>
<comment type="caution">
    <text evidence="2">The sequence shown here is derived from an EMBL/GenBank/DDBJ whole genome shotgun (WGS) entry which is preliminary data.</text>
</comment>
<feature type="transmembrane region" description="Helical" evidence="1">
    <location>
        <begin position="125"/>
        <end position="154"/>
    </location>
</feature>